<protein>
    <submittedName>
        <fullName evidence="4">Trypsin</fullName>
    </submittedName>
</protein>
<dbReference type="SUPFAM" id="SSF50494">
    <property type="entry name" value="Trypsin-like serine proteases"/>
    <property type="match status" value="1"/>
</dbReference>
<name>A0A2Y9ABN7_9RHOB</name>
<dbReference type="Proteomes" id="UP000245839">
    <property type="component" value="Unassembled WGS sequence"/>
</dbReference>
<organism evidence="4 6">
    <name type="scientific">Jannaschia seohaensis</name>
    <dbReference type="NCBI Taxonomy" id="475081"/>
    <lineage>
        <taxon>Bacteria</taxon>
        <taxon>Pseudomonadati</taxon>
        <taxon>Pseudomonadota</taxon>
        <taxon>Alphaproteobacteria</taxon>
        <taxon>Rhodobacterales</taxon>
        <taxon>Roseobacteraceae</taxon>
        <taxon>Jannaschia</taxon>
    </lineage>
</organism>
<keyword evidence="1" id="KW-0732">Signal</keyword>
<dbReference type="Pfam" id="PF00089">
    <property type="entry name" value="Trypsin"/>
    <property type="match status" value="1"/>
</dbReference>
<dbReference type="PROSITE" id="PS00134">
    <property type="entry name" value="TRYPSIN_HIS"/>
    <property type="match status" value="1"/>
</dbReference>
<dbReference type="InterPro" id="IPR018114">
    <property type="entry name" value="TRYPSIN_HIS"/>
</dbReference>
<evidence type="ECO:0000259" key="2">
    <source>
        <dbReference type="Pfam" id="PF00089"/>
    </source>
</evidence>
<dbReference type="EMBL" id="QGDJ01000002">
    <property type="protein sequence ID" value="PWJ20946.1"/>
    <property type="molecule type" value="Genomic_DNA"/>
</dbReference>
<dbReference type="Proteomes" id="UP000251571">
    <property type="component" value="Unassembled WGS sequence"/>
</dbReference>
<feature type="chain" id="PRO_5033338347" evidence="1">
    <location>
        <begin position="17"/>
        <end position="213"/>
    </location>
</feature>
<dbReference type="InterPro" id="IPR043504">
    <property type="entry name" value="Peptidase_S1_PA_chymotrypsin"/>
</dbReference>
<dbReference type="AlphaFoldDB" id="A0A2Y9ABN7"/>
<reference evidence="4 6" key="1">
    <citation type="submission" date="2016-10" db="EMBL/GenBank/DDBJ databases">
        <authorList>
            <person name="Cai Z."/>
        </authorList>
    </citation>
    <scope>NUCLEOTIDE SEQUENCE [LARGE SCALE GENOMIC DNA]</scope>
    <source>
        <strain evidence="4 6">DSM 25227</strain>
    </source>
</reference>
<dbReference type="RefSeq" id="WP_109563310.1">
    <property type="nucleotide sequence ID" value="NZ_QGDJ01000002.1"/>
</dbReference>
<dbReference type="EMBL" id="UETC01000002">
    <property type="protein sequence ID" value="SSA41356.1"/>
    <property type="molecule type" value="Genomic_DNA"/>
</dbReference>
<evidence type="ECO:0000313" key="4">
    <source>
        <dbReference type="EMBL" id="SSA41356.1"/>
    </source>
</evidence>
<feature type="domain" description="Peptidase S1" evidence="2">
    <location>
        <begin position="13"/>
        <end position="98"/>
    </location>
</feature>
<dbReference type="GO" id="GO:0006508">
    <property type="term" value="P:proteolysis"/>
    <property type="evidence" value="ECO:0007669"/>
    <property type="project" value="InterPro"/>
</dbReference>
<evidence type="ECO:0000256" key="1">
    <source>
        <dbReference type="SAM" id="SignalP"/>
    </source>
</evidence>
<dbReference type="OrthoDB" id="267336at2"/>
<reference evidence="3 5" key="2">
    <citation type="submission" date="2018-03" db="EMBL/GenBank/DDBJ databases">
        <title>Genomic Encyclopedia of Archaeal and Bacterial Type Strains, Phase II (KMG-II): from individual species to whole genera.</title>
        <authorList>
            <person name="Goeker M."/>
        </authorList>
    </citation>
    <scope>NUCLEOTIDE SEQUENCE [LARGE SCALE GENOMIC DNA]</scope>
    <source>
        <strain evidence="3 5">DSM 25227</strain>
    </source>
</reference>
<dbReference type="InterPro" id="IPR009003">
    <property type="entry name" value="Peptidase_S1_PA"/>
</dbReference>
<accession>A0A2Y9ABN7</accession>
<evidence type="ECO:0000313" key="3">
    <source>
        <dbReference type="EMBL" id="PWJ20946.1"/>
    </source>
</evidence>
<sequence length="213" mass="22212">MRLVIFVLMLATQASAQPVSGRIETSAHAWTCSATQIAPDLILTAAHCLSPEHEYGYRPGLATLRGTWPVSEIHRHPVFGLAGGAASGRRYDIALATVAPVPGAPIVPVDPGPPEVGETLILETWLGEDGLAPVRRGCPVLALPTEQVVLGCKVVGGQSGGAVLRAHAEGPKLVAVATARMRHDGRDAALATLVAPRLDVLLRTAGREGAMRP</sequence>
<feature type="signal peptide" evidence="1">
    <location>
        <begin position="1"/>
        <end position="16"/>
    </location>
</feature>
<proteinExistence type="predicted"/>
<evidence type="ECO:0000313" key="6">
    <source>
        <dbReference type="Proteomes" id="UP000251571"/>
    </source>
</evidence>
<evidence type="ECO:0000313" key="5">
    <source>
        <dbReference type="Proteomes" id="UP000245839"/>
    </source>
</evidence>
<dbReference type="GO" id="GO:0004252">
    <property type="term" value="F:serine-type endopeptidase activity"/>
    <property type="evidence" value="ECO:0007669"/>
    <property type="project" value="InterPro"/>
</dbReference>
<gene>
    <name evidence="3" type="ORF">BCF38_102193</name>
    <name evidence="4" type="ORF">SAMN05421539_102193</name>
</gene>
<keyword evidence="5" id="KW-1185">Reference proteome</keyword>
<dbReference type="Gene3D" id="2.40.10.10">
    <property type="entry name" value="Trypsin-like serine proteases"/>
    <property type="match status" value="1"/>
</dbReference>
<dbReference type="InterPro" id="IPR001254">
    <property type="entry name" value="Trypsin_dom"/>
</dbReference>